<proteinExistence type="predicted"/>
<sequence>MIGLFGVFFLVLNFLSSLYILEINALLEVHVVRISSQSVGSLLILLIVSFAEKNLSPSHLLILDFPSCVLGVLLRKSDPRPTW</sequence>
<evidence type="ECO:0008006" key="4">
    <source>
        <dbReference type="Google" id="ProtNLM"/>
    </source>
</evidence>
<feature type="transmembrane region" description="Helical" evidence="1">
    <location>
        <begin position="6"/>
        <end position="27"/>
    </location>
</feature>
<reference evidence="2" key="2">
    <citation type="submission" date="2025-09" db="UniProtKB">
        <authorList>
            <consortium name="Ensembl"/>
        </authorList>
    </citation>
    <scope>IDENTIFICATION</scope>
</reference>
<evidence type="ECO:0000256" key="1">
    <source>
        <dbReference type="SAM" id="Phobius"/>
    </source>
</evidence>
<keyword evidence="1" id="KW-1133">Transmembrane helix</keyword>
<keyword evidence="1" id="KW-0472">Membrane</keyword>
<dbReference type="Proteomes" id="UP000694407">
    <property type="component" value="Unplaced"/>
</dbReference>
<organism evidence="2 3">
    <name type="scientific">Marmota marmota marmota</name>
    <name type="common">Alpine marmot</name>
    <dbReference type="NCBI Taxonomy" id="9994"/>
    <lineage>
        <taxon>Eukaryota</taxon>
        <taxon>Metazoa</taxon>
        <taxon>Chordata</taxon>
        <taxon>Craniata</taxon>
        <taxon>Vertebrata</taxon>
        <taxon>Euteleostomi</taxon>
        <taxon>Mammalia</taxon>
        <taxon>Eutheria</taxon>
        <taxon>Euarchontoglires</taxon>
        <taxon>Glires</taxon>
        <taxon>Rodentia</taxon>
        <taxon>Sciuromorpha</taxon>
        <taxon>Sciuridae</taxon>
        <taxon>Xerinae</taxon>
        <taxon>Marmotini</taxon>
        <taxon>Marmota</taxon>
    </lineage>
</organism>
<name>A0A8C5Z0B7_MARMA</name>
<keyword evidence="3" id="KW-1185">Reference proteome</keyword>
<reference evidence="2" key="1">
    <citation type="submission" date="2025-08" db="UniProtKB">
        <authorList>
            <consortium name="Ensembl"/>
        </authorList>
    </citation>
    <scope>IDENTIFICATION</scope>
</reference>
<dbReference type="GeneTree" id="ENSGT01030000238160"/>
<dbReference type="AlphaFoldDB" id="A0A8C5Z0B7"/>
<protein>
    <recommendedName>
        <fullName evidence="4">Secreted protein</fullName>
    </recommendedName>
</protein>
<keyword evidence="1" id="KW-0812">Transmembrane</keyword>
<evidence type="ECO:0000313" key="3">
    <source>
        <dbReference type="Proteomes" id="UP000694407"/>
    </source>
</evidence>
<dbReference type="Ensembl" id="ENSMMMT00000008623.1">
    <property type="protein sequence ID" value="ENSMMMP00000007563.1"/>
    <property type="gene ID" value="ENSMMMG00000006805.1"/>
</dbReference>
<accession>A0A8C5Z0B7</accession>
<evidence type="ECO:0000313" key="2">
    <source>
        <dbReference type="Ensembl" id="ENSMMMP00000007563.1"/>
    </source>
</evidence>